<evidence type="ECO:0000313" key="2">
    <source>
        <dbReference type="EMBL" id="ACL76309.1"/>
    </source>
</evidence>
<evidence type="ECO:0000256" key="1">
    <source>
        <dbReference type="SAM" id="MobiDB-lite"/>
    </source>
</evidence>
<dbReference type="eggNOG" id="ENOG502ZQBE">
    <property type="taxonomic scope" value="Bacteria"/>
</dbReference>
<feature type="compositionally biased region" description="Basic and acidic residues" evidence="1">
    <location>
        <begin position="29"/>
        <end position="49"/>
    </location>
</feature>
<name>B8I3G6_RUMCH</name>
<protein>
    <submittedName>
        <fullName evidence="2">Uncharacterized protein</fullName>
    </submittedName>
</protein>
<dbReference type="KEGG" id="cce:Ccel_1961"/>
<evidence type="ECO:0000313" key="3">
    <source>
        <dbReference type="Proteomes" id="UP000001349"/>
    </source>
</evidence>
<feature type="region of interest" description="Disordered" evidence="1">
    <location>
        <begin position="28"/>
        <end position="49"/>
    </location>
</feature>
<dbReference type="RefSeq" id="WP_015925413.1">
    <property type="nucleotide sequence ID" value="NC_011898.1"/>
</dbReference>
<proteinExistence type="predicted"/>
<organism evidence="2 3">
    <name type="scientific">Ruminiclostridium cellulolyticum (strain ATCC 35319 / DSM 5812 / JCM 6584 / H10)</name>
    <name type="common">Clostridium cellulolyticum</name>
    <dbReference type="NCBI Taxonomy" id="394503"/>
    <lineage>
        <taxon>Bacteria</taxon>
        <taxon>Bacillati</taxon>
        <taxon>Bacillota</taxon>
        <taxon>Clostridia</taxon>
        <taxon>Eubacteriales</taxon>
        <taxon>Oscillospiraceae</taxon>
        <taxon>Ruminiclostridium</taxon>
    </lineage>
</organism>
<keyword evidence="3" id="KW-1185">Reference proteome</keyword>
<accession>B8I3G6</accession>
<sequence length="49" mass="5976">MRNRKIDDDSLLTVFERIINSIPIRFHSNNRENSYDDSKMSEEDIEKFR</sequence>
<gene>
    <name evidence="2" type="ordered locus">Ccel_1961</name>
</gene>
<dbReference type="HOGENOM" id="CLU_3134362_0_0_9"/>
<dbReference type="AlphaFoldDB" id="B8I3G6"/>
<reference evidence="2 3" key="1">
    <citation type="submission" date="2009-01" db="EMBL/GenBank/DDBJ databases">
        <title>Complete sequence of Clostridium cellulolyticum H10.</title>
        <authorList>
            <consortium name="US DOE Joint Genome Institute"/>
            <person name="Lucas S."/>
            <person name="Copeland A."/>
            <person name="Lapidus A."/>
            <person name="Glavina del Rio T."/>
            <person name="Dalin E."/>
            <person name="Tice H."/>
            <person name="Bruce D."/>
            <person name="Goodwin L."/>
            <person name="Pitluck S."/>
            <person name="Chertkov O."/>
            <person name="Saunders E."/>
            <person name="Brettin T."/>
            <person name="Detter J.C."/>
            <person name="Han C."/>
            <person name="Larimer F."/>
            <person name="Land M."/>
            <person name="Hauser L."/>
            <person name="Kyrpides N."/>
            <person name="Ivanova N."/>
            <person name="Zhou J."/>
            <person name="Richardson P."/>
        </authorList>
    </citation>
    <scope>NUCLEOTIDE SEQUENCE [LARGE SCALE GENOMIC DNA]</scope>
    <source>
        <strain evidence="3">ATCC 35319 / DSM 5812 / JCM 6584 / H10</strain>
    </source>
</reference>
<dbReference type="STRING" id="394503.Ccel_1961"/>
<dbReference type="EMBL" id="CP001348">
    <property type="protein sequence ID" value="ACL76309.1"/>
    <property type="molecule type" value="Genomic_DNA"/>
</dbReference>
<dbReference type="Proteomes" id="UP000001349">
    <property type="component" value="Chromosome"/>
</dbReference>